<dbReference type="InterPro" id="IPR051795">
    <property type="entry name" value="Glycosyl_Hydrlase_43"/>
</dbReference>
<keyword evidence="4" id="KW-1185">Reference proteome</keyword>
<evidence type="ECO:0000259" key="2">
    <source>
        <dbReference type="Pfam" id="PF17892"/>
    </source>
</evidence>
<dbReference type="EMBL" id="QHHQ01000019">
    <property type="protein sequence ID" value="RAH95911.1"/>
    <property type="molecule type" value="Genomic_DNA"/>
</dbReference>
<dbReference type="Pfam" id="PF17892">
    <property type="entry name" value="Cadherin_5"/>
    <property type="match status" value="1"/>
</dbReference>
<feature type="domain" description="Beta-xylosidase C-terminal Concanavalin A-like" evidence="1">
    <location>
        <begin position="612"/>
        <end position="784"/>
    </location>
</feature>
<dbReference type="SUPFAM" id="SSF49899">
    <property type="entry name" value="Concanavalin A-like lectins/glucanases"/>
    <property type="match status" value="3"/>
</dbReference>
<evidence type="ECO:0000313" key="3">
    <source>
        <dbReference type="EMBL" id="RAH95911.1"/>
    </source>
</evidence>
<dbReference type="Gene3D" id="2.60.120.200">
    <property type="match status" value="3"/>
</dbReference>
<name>A0A8B2NJS5_9HYPH</name>
<dbReference type="InterPro" id="IPR013320">
    <property type="entry name" value="ConA-like_dom_sf"/>
</dbReference>
<protein>
    <recommendedName>
        <fullName evidence="5">Tandem-95 repeat protein</fullName>
    </recommendedName>
</protein>
<dbReference type="Pfam" id="PF17963">
    <property type="entry name" value="Big_9"/>
    <property type="match status" value="2"/>
</dbReference>
<feature type="domain" description="Beta-xylosidase C-terminal Concanavalin A-like" evidence="1">
    <location>
        <begin position="9"/>
        <end position="178"/>
    </location>
</feature>
<dbReference type="PANTHER" id="PTHR42812:SF12">
    <property type="entry name" value="BETA-XYLOSIDASE-RELATED"/>
    <property type="match status" value="1"/>
</dbReference>
<organism evidence="3 4">
    <name type="scientific">Acuticoccus sediminis</name>
    <dbReference type="NCBI Taxonomy" id="2184697"/>
    <lineage>
        <taxon>Bacteria</taxon>
        <taxon>Pseudomonadati</taxon>
        <taxon>Pseudomonadota</taxon>
        <taxon>Alphaproteobacteria</taxon>
        <taxon>Hyphomicrobiales</taxon>
        <taxon>Amorphaceae</taxon>
        <taxon>Acuticoccus</taxon>
    </lineage>
</organism>
<evidence type="ECO:0000313" key="4">
    <source>
        <dbReference type="Proteomes" id="UP000249590"/>
    </source>
</evidence>
<dbReference type="Proteomes" id="UP000249590">
    <property type="component" value="Unassembled WGS sequence"/>
</dbReference>
<reference evidence="3 4" key="1">
    <citation type="submission" date="2018-05" db="EMBL/GenBank/DDBJ databases">
        <title>Acuticoccus sediminis sp. nov., isolated from deep-sea sediment of Indian Ocean.</title>
        <authorList>
            <person name="Liu X."/>
            <person name="Lai Q."/>
            <person name="Du Y."/>
            <person name="Sun F."/>
            <person name="Zhang X."/>
            <person name="Wang S."/>
            <person name="Shao Z."/>
        </authorList>
    </citation>
    <scope>NUCLEOTIDE SEQUENCE [LARGE SCALE GENOMIC DNA]</scope>
    <source>
        <strain evidence="3 4">PTG4-2</strain>
    </source>
</reference>
<gene>
    <name evidence="3" type="ORF">DLJ53_33705</name>
</gene>
<dbReference type="InterPro" id="IPR041690">
    <property type="entry name" value="Cadherin_5"/>
</dbReference>
<dbReference type="RefSeq" id="WP_111352714.1">
    <property type="nucleotide sequence ID" value="NZ_QHHQ01000019.1"/>
</dbReference>
<accession>A0A8B2NJS5</accession>
<proteinExistence type="predicted"/>
<dbReference type="Pfam" id="PF17851">
    <property type="entry name" value="GH43_C2"/>
    <property type="match status" value="3"/>
</dbReference>
<dbReference type="PANTHER" id="PTHR42812">
    <property type="entry name" value="BETA-XYLOSIDASE"/>
    <property type="match status" value="1"/>
</dbReference>
<evidence type="ECO:0000259" key="1">
    <source>
        <dbReference type="Pfam" id="PF17851"/>
    </source>
</evidence>
<feature type="domain" description="Beta-xylosidase C-terminal Concanavalin A-like" evidence="1">
    <location>
        <begin position="309"/>
        <end position="478"/>
    </location>
</feature>
<dbReference type="NCBIfam" id="NF012211">
    <property type="entry name" value="tand_rpt_95"/>
    <property type="match status" value="3"/>
</dbReference>
<comment type="caution">
    <text evidence="3">The sequence shown here is derived from an EMBL/GenBank/DDBJ whole genome shotgun (WGS) entry which is preliminary data.</text>
</comment>
<evidence type="ECO:0008006" key="5">
    <source>
        <dbReference type="Google" id="ProtNLM"/>
    </source>
</evidence>
<dbReference type="Gene3D" id="2.60.40.3440">
    <property type="match status" value="3"/>
</dbReference>
<dbReference type="OrthoDB" id="6305173at2"/>
<feature type="domain" description="Cadherin-like" evidence="2">
    <location>
        <begin position="820"/>
        <end position="910"/>
    </location>
</feature>
<sequence length="1367" mass="144640">MSGDPVPVSDDFAAGTLDPVWRIEGPAGTSAAVGFAAADGFLELVTADGDHDVWGENNSARALQAMANVNFTVEACFLSTPTEAFQIQGILVEQDADTYLRFDTFSNGSTLYAYAAVIRDGVPAKKINVALSDPAPYLRVERQGDLWIFSTATDGNTWTEVGRFTAAITVTAAGPFAGNVGDADGFTARVDYVEFANDPIADEDGTYVPPPLPPVATDDAYDLLAEESITILVADLLANDRDGNDDALNLVGFTPPAHGTLVDNADGTLTYTPGPGPLQSDSFTYTVSDGTLTDSASVVLTAPPPVPVSDDFAAGTLDPVWRIEGPAGTSAAVGFAAADGFLELVTADGDHDVWGENNSARALQAMANVNFTVEACFLSTPTEAFQIQGILVEQDADTYLRFDTFSNGSTLYAYAAVIRDGVPAKKINVALSDPAPYLRVERQGDLWIFSTATDGNTWTEVGRFTAAITVTAAGPFAGNVGDADGFTARVDYVEFANDPIADEDGTYVPPPLPPVATDDAYTVQQDEALVIATIDGVLANDVDHNGDDLFASIATGPSKGTLTLSADGSFIYTPFAGSSGTDTFTYTVSDGNGGADTATATLLILNPVDVFSDDFSGGALSPGWSFKGIAGTAGLAEADGEGYLVIVSPAGVPVDAYNTLTTPRVVQQIDDGDFQVSIRLLNEPEVDNQEHGLLLIEDDQNWLRFDVAYTTPRGLVLIVGVIEDDDRSLPLFKRISPGEVTHLRVTRTDNTFVFETSGDGAAWTEVLSLVSDVAPSEIGPFAGSTSLDATPTPGFVSKIDWFQSSTAPIVDEDGDIISPVNTAPVAGNDVIPVAGSDPLVISIAGLLSNDADGNEDALSLVRFTQPGVGTLVNHGDGTLIYTPPQGTFHGDSFTYTVSDGTLTDTATVTLFDPINVWYGDTQRFGSPGEAQRWVNILGEVSGDIANLSYSLNGGPVEVLSIGPDTRRLHGAGEFNIEIDYEDLDGSATHDVVTIIAEYADGTLITENVTIDYEDGAVWSPNYTIDWDSVANIQDVAQIVDGTWTIADGGVRPVDTGYDRVIALGDASWDNYEVRLSVTTHDLTAIDPRGRDGGGFAVGALWTGHTDSPVSGWQPRAGWEPGAIFFYTDDDGNGVGEYRLHAANDFSPPLVRETALLEEGATYNIVMRVEQVGLYDRSYQVKIWQEGTHEPTGWTVEGIETFDLTEAPLTGGIYLNAHYHDVTFNDVSVSEIPGSDIVQGGTDADVLMAVDVSDFSPGLGEIDVFVTGDGADMVVLGANSVVYYDDGQSSTAGLDDYGLVWDFKPLSDNVRLAGNATDYLLVEDAADLAPGTAIWRDADDDEPELIGLLHNVYGLSLTDGTFIFDGLI</sequence>
<dbReference type="InterPro" id="IPR041542">
    <property type="entry name" value="GH43_C2"/>
</dbReference>